<dbReference type="InterPro" id="IPR023382">
    <property type="entry name" value="MnmA-like_central_sf"/>
</dbReference>
<feature type="disulfide bond" description="Alternate" evidence="9">
    <location>
        <begin position="99"/>
        <end position="196"/>
    </location>
</feature>
<dbReference type="KEGG" id="agl:PYTT_0976"/>
<accession>A0A1C7PE18</accession>
<feature type="binding site" evidence="9">
    <location>
        <begin position="7"/>
        <end position="14"/>
    </location>
    <ligand>
        <name>ATP</name>
        <dbReference type="ChEBI" id="CHEBI:30616"/>
    </ligand>
</feature>
<feature type="binding site" evidence="9">
    <location>
        <position position="123"/>
    </location>
    <ligand>
        <name>ATP</name>
        <dbReference type="ChEBI" id="CHEBI:30616"/>
    </ligand>
</feature>
<dbReference type="OrthoDB" id="9800696at2"/>
<dbReference type="HAMAP" id="MF_00144">
    <property type="entry name" value="tRNA_thiouridyl_MnmA"/>
    <property type="match status" value="1"/>
</dbReference>
<dbReference type="GO" id="GO:0103016">
    <property type="term" value="F:tRNA-uridine 2-sulfurtransferase activity"/>
    <property type="evidence" value="ECO:0007669"/>
    <property type="project" value="UniProtKB-EC"/>
</dbReference>
<feature type="region of interest" description="Interaction with tRNA" evidence="9">
    <location>
        <begin position="304"/>
        <end position="305"/>
    </location>
</feature>
<evidence type="ECO:0000256" key="9">
    <source>
        <dbReference type="HAMAP-Rule" id="MF_00144"/>
    </source>
</evidence>
<dbReference type="CDD" id="cd01998">
    <property type="entry name" value="MnmA_TRMU-like"/>
    <property type="match status" value="1"/>
</dbReference>
<dbReference type="Gene3D" id="2.40.30.10">
    <property type="entry name" value="Translation factors"/>
    <property type="match status" value="1"/>
</dbReference>
<feature type="site" description="Interaction with tRNA" evidence="9">
    <location>
        <position position="124"/>
    </location>
</feature>
<dbReference type="PANTHER" id="PTHR11933">
    <property type="entry name" value="TRNA 5-METHYLAMINOMETHYL-2-THIOURIDYLATE -METHYLTRANSFERASE"/>
    <property type="match status" value="1"/>
</dbReference>
<proteinExistence type="inferred from homology"/>
<feature type="domain" description="tRNA-specific 2-thiouridylase MnmA-like central" evidence="11">
    <location>
        <begin position="205"/>
        <end position="269"/>
    </location>
</feature>
<comment type="function">
    <text evidence="9">Catalyzes the 2-thiolation of uridine at the wobble position (U34) of tRNA, leading to the formation of s(2)U34.</text>
</comment>
<keyword evidence="9" id="KW-0963">Cytoplasm</keyword>
<dbReference type="Gene3D" id="2.30.30.280">
    <property type="entry name" value="Adenine nucleotide alpha hydrolases-like domains"/>
    <property type="match status" value="1"/>
</dbReference>
<dbReference type="STRING" id="1679444.PYTT_0976"/>
<keyword evidence="3 9" id="KW-0819">tRNA processing</keyword>
<keyword evidence="1 9" id="KW-0820">tRNA-binding</keyword>
<dbReference type="Pfam" id="PF20259">
    <property type="entry name" value="tRNA_Me_trans_M"/>
    <property type="match status" value="1"/>
</dbReference>
<comment type="subcellular location">
    <subcellularLocation>
        <location evidence="9">Cytoplasm</location>
    </subcellularLocation>
</comment>
<evidence type="ECO:0000313" key="13">
    <source>
        <dbReference type="Proteomes" id="UP000176204"/>
    </source>
</evidence>
<evidence type="ECO:0000256" key="2">
    <source>
        <dbReference type="ARBA" id="ARBA00022679"/>
    </source>
</evidence>
<keyword evidence="13" id="KW-1185">Reference proteome</keyword>
<keyword evidence="4 9" id="KW-0547">Nucleotide-binding</keyword>
<evidence type="ECO:0000256" key="8">
    <source>
        <dbReference type="ARBA" id="ARBA00051542"/>
    </source>
</evidence>
<dbReference type="SUPFAM" id="SSF52402">
    <property type="entry name" value="Adenine nucleotide alpha hydrolases-like"/>
    <property type="match status" value="1"/>
</dbReference>
<dbReference type="InterPro" id="IPR014729">
    <property type="entry name" value="Rossmann-like_a/b/a_fold"/>
</dbReference>
<evidence type="ECO:0000256" key="6">
    <source>
        <dbReference type="ARBA" id="ARBA00022884"/>
    </source>
</evidence>
<dbReference type="Proteomes" id="UP000176204">
    <property type="component" value="Chromosome I"/>
</dbReference>
<dbReference type="PATRIC" id="fig|1679444.3.peg.1979"/>
<evidence type="ECO:0000256" key="1">
    <source>
        <dbReference type="ARBA" id="ARBA00022555"/>
    </source>
</evidence>
<evidence type="ECO:0000259" key="10">
    <source>
        <dbReference type="Pfam" id="PF20258"/>
    </source>
</evidence>
<dbReference type="GO" id="GO:0002143">
    <property type="term" value="P:tRNA wobble position uridine thiolation"/>
    <property type="evidence" value="ECO:0007669"/>
    <property type="project" value="TreeGrafter"/>
</dbReference>
<reference evidence="13" key="1">
    <citation type="submission" date="2016-09" db="EMBL/GenBank/DDBJ databases">
        <authorList>
            <person name="Koehorst J."/>
        </authorList>
    </citation>
    <scope>NUCLEOTIDE SEQUENCE [LARGE SCALE GENOMIC DNA]</scope>
</reference>
<evidence type="ECO:0000256" key="4">
    <source>
        <dbReference type="ARBA" id="ARBA00022741"/>
    </source>
</evidence>
<feature type="active site" description="Nucleophile" evidence="9">
    <location>
        <position position="99"/>
    </location>
</feature>
<feature type="site" description="Interaction with tRNA" evidence="9">
    <location>
        <position position="337"/>
    </location>
</feature>
<dbReference type="PANTHER" id="PTHR11933:SF5">
    <property type="entry name" value="MITOCHONDRIAL TRNA-SPECIFIC 2-THIOURIDYLASE 1"/>
    <property type="match status" value="1"/>
</dbReference>
<gene>
    <name evidence="9" type="primary">mnmA</name>
    <name evidence="12" type="ORF">PYTT_0976</name>
</gene>
<evidence type="ECO:0000313" key="12">
    <source>
        <dbReference type="EMBL" id="SEH81907.1"/>
    </source>
</evidence>
<dbReference type="GO" id="GO:0005524">
    <property type="term" value="F:ATP binding"/>
    <property type="evidence" value="ECO:0007669"/>
    <property type="project" value="UniProtKB-KW"/>
</dbReference>
<sequence length="364" mass="40701">MSRILVALSGGVDSSAAAALLVREGHEVVAAYMKNWINDENIPGECPWEQDIEDALGVCTRLGIEFRVVDLVEQYRERIVNYLIEGYRNGTTPNPDVMCNREMKFGVFLDYAREQGFDQLATGHYARIRTDEENRSWIMRGLDPNKDQSYFLSLMRPEQIDRALFPIGGLLKPQVREIARECGLPTAAKKDSQGICFIGQVKMSDFLRHYLPDNPGDIIDAQGRILGRHKGLHLFTMGQRKGHGVASPREGIAYVVIGKDIPNNRLIIGYEGDDTRGLYARSAIVGTVANTRLPLPPRVMAQPRYRAPAVHAACTYIAEDKVRLDFDQPVRALALGQVCAFYEPDAERGEQLRGGGFFEEITST</sequence>
<dbReference type="FunFam" id="3.40.50.620:FF:000115">
    <property type="entry name" value="tRNA-specific 2-thiouridylase MnmA"/>
    <property type="match status" value="1"/>
</dbReference>
<keyword evidence="5 9" id="KW-0067">ATP-binding</keyword>
<dbReference type="InterPro" id="IPR004506">
    <property type="entry name" value="MnmA-like"/>
</dbReference>
<dbReference type="InterPro" id="IPR046885">
    <property type="entry name" value="MnmA-like_C"/>
</dbReference>
<feature type="domain" description="tRNA-specific 2-thiouridylase MnmA-like C-terminal" evidence="10">
    <location>
        <begin position="298"/>
        <end position="356"/>
    </location>
</feature>
<dbReference type="Pfam" id="PF20258">
    <property type="entry name" value="tRNA_Me_trans_C"/>
    <property type="match status" value="1"/>
</dbReference>
<dbReference type="EMBL" id="LT629973">
    <property type="protein sequence ID" value="SEH81907.1"/>
    <property type="molecule type" value="Genomic_DNA"/>
</dbReference>
<evidence type="ECO:0000259" key="11">
    <source>
        <dbReference type="Pfam" id="PF20259"/>
    </source>
</evidence>
<keyword evidence="6 9" id="KW-0694">RNA-binding</keyword>
<name>A0A1C7PE18_9BACT</name>
<dbReference type="GO" id="GO:0005737">
    <property type="term" value="C:cytoplasm"/>
    <property type="evidence" value="ECO:0007669"/>
    <property type="project" value="UniProtKB-SubCell"/>
</dbReference>
<organism evidence="12 13">
    <name type="scientific">Akkermansia glycaniphila</name>
    <dbReference type="NCBI Taxonomy" id="1679444"/>
    <lineage>
        <taxon>Bacteria</taxon>
        <taxon>Pseudomonadati</taxon>
        <taxon>Verrucomicrobiota</taxon>
        <taxon>Verrucomicrobiia</taxon>
        <taxon>Verrucomicrobiales</taxon>
        <taxon>Akkermansiaceae</taxon>
        <taxon>Akkermansia</taxon>
    </lineage>
</organism>
<dbReference type="AlphaFoldDB" id="A0A1C7PE18"/>
<feature type="binding site" evidence="9">
    <location>
        <position position="33"/>
    </location>
    <ligand>
        <name>ATP</name>
        <dbReference type="ChEBI" id="CHEBI:30616"/>
    </ligand>
</feature>
<dbReference type="NCBIfam" id="NF001138">
    <property type="entry name" value="PRK00143.1"/>
    <property type="match status" value="1"/>
</dbReference>
<dbReference type="InterPro" id="IPR046884">
    <property type="entry name" value="MnmA-like_central"/>
</dbReference>
<feature type="region of interest" description="Interaction with tRNA" evidence="9">
    <location>
        <begin position="146"/>
        <end position="148"/>
    </location>
</feature>
<dbReference type="Pfam" id="PF03054">
    <property type="entry name" value="tRNA_Me_trans"/>
    <property type="match status" value="1"/>
</dbReference>
<dbReference type="GO" id="GO:0000049">
    <property type="term" value="F:tRNA binding"/>
    <property type="evidence" value="ECO:0007669"/>
    <property type="project" value="UniProtKB-KW"/>
</dbReference>
<keyword evidence="2 9" id="KW-0808">Transferase</keyword>
<evidence type="ECO:0000256" key="7">
    <source>
        <dbReference type="ARBA" id="ARBA00023157"/>
    </source>
</evidence>
<dbReference type="Gene3D" id="3.40.50.620">
    <property type="entry name" value="HUPs"/>
    <property type="match status" value="1"/>
</dbReference>
<dbReference type="RefSeq" id="WP_067773073.1">
    <property type="nucleotide sequence ID" value="NZ_LIGX01000007.1"/>
</dbReference>
<dbReference type="NCBIfam" id="TIGR00420">
    <property type="entry name" value="trmU"/>
    <property type="match status" value="1"/>
</dbReference>
<feature type="active site" description="Cysteine persulfide intermediate" evidence="9">
    <location>
        <position position="196"/>
    </location>
</feature>
<protein>
    <recommendedName>
        <fullName evidence="9">tRNA-specific 2-thiouridylase MnmA</fullName>
        <ecNumber evidence="9">2.8.1.13</ecNumber>
    </recommendedName>
</protein>
<comment type="catalytic activity">
    <reaction evidence="8 9">
        <text>S-sulfanyl-L-cysteinyl-[protein] + uridine(34) in tRNA + AH2 + ATP = 2-thiouridine(34) in tRNA + L-cysteinyl-[protein] + A + AMP + diphosphate + H(+)</text>
        <dbReference type="Rhea" id="RHEA:47032"/>
        <dbReference type="Rhea" id="RHEA-COMP:10131"/>
        <dbReference type="Rhea" id="RHEA-COMP:11726"/>
        <dbReference type="Rhea" id="RHEA-COMP:11727"/>
        <dbReference type="Rhea" id="RHEA-COMP:11728"/>
        <dbReference type="ChEBI" id="CHEBI:13193"/>
        <dbReference type="ChEBI" id="CHEBI:15378"/>
        <dbReference type="ChEBI" id="CHEBI:17499"/>
        <dbReference type="ChEBI" id="CHEBI:29950"/>
        <dbReference type="ChEBI" id="CHEBI:30616"/>
        <dbReference type="ChEBI" id="CHEBI:33019"/>
        <dbReference type="ChEBI" id="CHEBI:61963"/>
        <dbReference type="ChEBI" id="CHEBI:65315"/>
        <dbReference type="ChEBI" id="CHEBI:87170"/>
        <dbReference type="ChEBI" id="CHEBI:456215"/>
        <dbReference type="EC" id="2.8.1.13"/>
    </reaction>
</comment>
<evidence type="ECO:0000256" key="5">
    <source>
        <dbReference type="ARBA" id="ARBA00022840"/>
    </source>
</evidence>
<feature type="region of interest" description="Interaction with target base in tRNA" evidence="9">
    <location>
        <begin position="94"/>
        <end position="96"/>
    </location>
</feature>
<keyword evidence="7 9" id="KW-1015">Disulfide bond</keyword>
<dbReference type="EC" id="2.8.1.13" evidence="9"/>
<comment type="similarity">
    <text evidence="9">Belongs to the MnmA/TRMU family.</text>
</comment>
<evidence type="ECO:0000256" key="3">
    <source>
        <dbReference type="ARBA" id="ARBA00022694"/>
    </source>
</evidence>